<gene>
    <name evidence="2" type="ORF">SAMN05216262_1032</name>
</gene>
<keyword evidence="1" id="KW-1133">Transmembrane helix</keyword>
<evidence type="ECO:0000313" key="3">
    <source>
        <dbReference type="Proteomes" id="UP000199297"/>
    </source>
</evidence>
<feature type="transmembrane region" description="Helical" evidence="1">
    <location>
        <begin position="66"/>
        <end position="84"/>
    </location>
</feature>
<organism evidence="2 3">
    <name type="scientific">Colwellia chukchiensis</name>
    <dbReference type="NCBI Taxonomy" id="641665"/>
    <lineage>
        <taxon>Bacteria</taxon>
        <taxon>Pseudomonadati</taxon>
        <taxon>Pseudomonadota</taxon>
        <taxon>Gammaproteobacteria</taxon>
        <taxon>Alteromonadales</taxon>
        <taxon>Colwelliaceae</taxon>
        <taxon>Colwellia</taxon>
    </lineage>
</organism>
<evidence type="ECO:0008006" key="4">
    <source>
        <dbReference type="Google" id="ProtNLM"/>
    </source>
</evidence>
<sequence length="100" mass="11381">MSSCPNCSQTIDSFSLSLSAFPLYFKCPCCKVRLKLLNSKPFWAAYCLYIAVMISVITYIPIIREFNLSVIFAVSGGLIVYYKILPYMLRKDNLAIAIYE</sequence>
<reference evidence="3" key="1">
    <citation type="submission" date="2016-10" db="EMBL/GenBank/DDBJ databases">
        <authorList>
            <person name="Varghese N."/>
            <person name="Submissions S."/>
        </authorList>
    </citation>
    <scope>NUCLEOTIDE SEQUENCE [LARGE SCALE GENOMIC DNA]</scope>
    <source>
        <strain evidence="3">CGMCC 1.9127</strain>
    </source>
</reference>
<dbReference type="Proteomes" id="UP000199297">
    <property type="component" value="Unassembled WGS sequence"/>
</dbReference>
<dbReference type="AlphaFoldDB" id="A0A1H7K306"/>
<name>A0A1H7K306_9GAMM</name>
<proteinExistence type="predicted"/>
<evidence type="ECO:0000256" key="1">
    <source>
        <dbReference type="SAM" id="Phobius"/>
    </source>
</evidence>
<feature type="transmembrane region" description="Helical" evidence="1">
    <location>
        <begin position="41"/>
        <end position="60"/>
    </location>
</feature>
<dbReference type="EMBL" id="FOBI01000003">
    <property type="protein sequence ID" value="SEK81142.1"/>
    <property type="molecule type" value="Genomic_DNA"/>
</dbReference>
<keyword evidence="1" id="KW-0472">Membrane</keyword>
<evidence type="ECO:0000313" key="2">
    <source>
        <dbReference type="EMBL" id="SEK81142.1"/>
    </source>
</evidence>
<keyword evidence="1" id="KW-0812">Transmembrane</keyword>
<keyword evidence="3" id="KW-1185">Reference proteome</keyword>
<protein>
    <recommendedName>
        <fullName evidence="4">Cxxc_20_cxxc protein</fullName>
    </recommendedName>
</protein>
<accession>A0A1H7K306</accession>